<proteinExistence type="predicted"/>
<evidence type="ECO:0000313" key="1">
    <source>
        <dbReference type="EMBL" id="KKN68038.1"/>
    </source>
</evidence>
<dbReference type="EMBL" id="LAZR01000459">
    <property type="protein sequence ID" value="KKN68038.1"/>
    <property type="molecule type" value="Genomic_DNA"/>
</dbReference>
<reference evidence="1" key="1">
    <citation type="journal article" date="2015" name="Nature">
        <title>Complex archaea that bridge the gap between prokaryotes and eukaryotes.</title>
        <authorList>
            <person name="Spang A."/>
            <person name="Saw J.H."/>
            <person name="Jorgensen S.L."/>
            <person name="Zaremba-Niedzwiedzka K."/>
            <person name="Martijn J."/>
            <person name="Lind A.E."/>
            <person name="van Eijk R."/>
            <person name="Schleper C."/>
            <person name="Guy L."/>
            <person name="Ettema T.J."/>
        </authorList>
    </citation>
    <scope>NUCLEOTIDE SEQUENCE</scope>
</reference>
<comment type="caution">
    <text evidence="1">The sequence shown here is derived from an EMBL/GenBank/DDBJ whole genome shotgun (WGS) entry which is preliminary data.</text>
</comment>
<gene>
    <name evidence="1" type="ORF">LCGC14_0454920</name>
</gene>
<name>A0A0F9VQH2_9ZZZZ</name>
<dbReference type="AlphaFoldDB" id="A0A0F9VQH2"/>
<protein>
    <submittedName>
        <fullName evidence="1">Uncharacterized protein</fullName>
    </submittedName>
</protein>
<organism evidence="1">
    <name type="scientific">marine sediment metagenome</name>
    <dbReference type="NCBI Taxonomy" id="412755"/>
    <lineage>
        <taxon>unclassified sequences</taxon>
        <taxon>metagenomes</taxon>
        <taxon>ecological metagenomes</taxon>
    </lineage>
</organism>
<sequence>MAEKGKFDMILCINEFNEPYEVPDLNADIIDAVSDGVLSVFRFDTEAEGYEEYSECTIEGSWIKVPTQLC</sequence>
<accession>A0A0F9VQH2</accession>